<dbReference type="Gene3D" id="1.20.1250.20">
    <property type="entry name" value="MFS general substrate transporter like domains"/>
    <property type="match status" value="2"/>
</dbReference>
<feature type="transmembrane region" description="Helical" evidence="6">
    <location>
        <begin position="102"/>
        <end position="124"/>
    </location>
</feature>
<feature type="transmembrane region" description="Helical" evidence="6">
    <location>
        <begin position="77"/>
        <end position="96"/>
    </location>
</feature>
<keyword evidence="9" id="KW-1185">Reference proteome</keyword>
<dbReference type="FunFam" id="1.20.1250.20:FF:000018">
    <property type="entry name" value="MFS transporter permease"/>
    <property type="match status" value="1"/>
</dbReference>
<dbReference type="Proteomes" id="UP000076023">
    <property type="component" value="Unassembled WGS sequence"/>
</dbReference>
<evidence type="ECO:0000256" key="4">
    <source>
        <dbReference type="ARBA" id="ARBA00022989"/>
    </source>
</evidence>
<feature type="transmembrane region" description="Helical" evidence="6">
    <location>
        <begin position="12"/>
        <end position="34"/>
    </location>
</feature>
<keyword evidence="3 6" id="KW-0812">Transmembrane</keyword>
<dbReference type="GO" id="GO:0022857">
    <property type="term" value="F:transmembrane transporter activity"/>
    <property type="evidence" value="ECO:0007669"/>
    <property type="project" value="InterPro"/>
</dbReference>
<dbReference type="InParanoid" id="A0A146GAM8"/>
<reference evidence="9" key="1">
    <citation type="journal article" date="2017" name="Genome Announc.">
        <title>Draft Genome Sequence of Terrimicrobium sacchariphilum NM-5T, a Facultative Anaerobic Soil Bacterium of the Class Spartobacteria.</title>
        <authorList>
            <person name="Qiu Y.L."/>
            <person name="Tourlousse D.M."/>
            <person name="Matsuura N."/>
            <person name="Ohashi A."/>
            <person name="Sekiguchi Y."/>
        </authorList>
    </citation>
    <scope>NUCLEOTIDE SEQUENCE [LARGE SCALE GENOMIC DNA]</scope>
    <source>
        <strain evidence="9">NM-5</strain>
    </source>
</reference>
<comment type="caution">
    <text evidence="8">The sequence shown here is derived from an EMBL/GenBank/DDBJ whole genome shotgun (WGS) entry which is preliminary data.</text>
</comment>
<evidence type="ECO:0000259" key="7">
    <source>
        <dbReference type="PROSITE" id="PS50850"/>
    </source>
</evidence>
<accession>A0A146GAM8</accession>
<feature type="transmembrane region" description="Helical" evidence="6">
    <location>
        <begin position="136"/>
        <end position="159"/>
    </location>
</feature>
<keyword evidence="2" id="KW-0813">Transport</keyword>
<feature type="transmembrane region" description="Helical" evidence="6">
    <location>
        <begin position="364"/>
        <end position="387"/>
    </location>
</feature>
<dbReference type="EMBL" id="BDCO01000002">
    <property type="protein sequence ID" value="GAT33884.1"/>
    <property type="molecule type" value="Genomic_DNA"/>
</dbReference>
<comment type="subcellular location">
    <subcellularLocation>
        <location evidence="1">Membrane</location>
        <topology evidence="1">Multi-pass membrane protein</topology>
    </subcellularLocation>
</comment>
<evidence type="ECO:0000256" key="2">
    <source>
        <dbReference type="ARBA" id="ARBA00022448"/>
    </source>
</evidence>
<keyword evidence="4 6" id="KW-1133">Transmembrane helix</keyword>
<feature type="transmembrane region" description="Helical" evidence="6">
    <location>
        <begin position="306"/>
        <end position="326"/>
    </location>
</feature>
<dbReference type="PANTHER" id="PTHR43791:SF36">
    <property type="entry name" value="TRANSPORTER, PUTATIVE (AFU_ORTHOLOGUE AFUA_6G08340)-RELATED"/>
    <property type="match status" value="1"/>
</dbReference>
<feature type="transmembrane region" description="Helical" evidence="6">
    <location>
        <begin position="171"/>
        <end position="190"/>
    </location>
</feature>
<dbReference type="InterPro" id="IPR011701">
    <property type="entry name" value="MFS"/>
</dbReference>
<feature type="transmembrane region" description="Helical" evidence="6">
    <location>
        <begin position="46"/>
        <end position="65"/>
    </location>
</feature>
<evidence type="ECO:0000256" key="3">
    <source>
        <dbReference type="ARBA" id="ARBA00022692"/>
    </source>
</evidence>
<dbReference type="FunCoup" id="A0A146GAM8">
    <property type="interactions" value="134"/>
</dbReference>
<keyword evidence="5 6" id="KW-0472">Membrane</keyword>
<dbReference type="PROSITE" id="PS50850">
    <property type="entry name" value="MFS"/>
    <property type="match status" value="1"/>
</dbReference>
<dbReference type="PANTHER" id="PTHR43791">
    <property type="entry name" value="PERMEASE-RELATED"/>
    <property type="match status" value="1"/>
</dbReference>
<evidence type="ECO:0000256" key="1">
    <source>
        <dbReference type="ARBA" id="ARBA00004141"/>
    </source>
</evidence>
<dbReference type="InterPro" id="IPR036259">
    <property type="entry name" value="MFS_trans_sf"/>
</dbReference>
<feature type="transmembrane region" description="Helical" evidence="6">
    <location>
        <begin position="399"/>
        <end position="418"/>
    </location>
</feature>
<feature type="domain" description="Major facilitator superfamily (MFS) profile" evidence="7">
    <location>
        <begin position="12"/>
        <end position="422"/>
    </location>
</feature>
<dbReference type="STRING" id="690879.TSACC_22305"/>
<dbReference type="GO" id="GO:0016020">
    <property type="term" value="C:membrane"/>
    <property type="evidence" value="ECO:0007669"/>
    <property type="project" value="UniProtKB-SubCell"/>
</dbReference>
<dbReference type="CDD" id="cd17319">
    <property type="entry name" value="MFS_ExuT_GudP_like"/>
    <property type="match status" value="1"/>
</dbReference>
<gene>
    <name evidence="8" type="ORF">TSACC_22305</name>
</gene>
<feature type="transmembrane region" description="Helical" evidence="6">
    <location>
        <begin position="276"/>
        <end position="294"/>
    </location>
</feature>
<evidence type="ECO:0000256" key="5">
    <source>
        <dbReference type="ARBA" id="ARBA00023136"/>
    </source>
</evidence>
<organism evidence="8 9">
    <name type="scientific">Terrimicrobium sacchariphilum</name>
    <dbReference type="NCBI Taxonomy" id="690879"/>
    <lineage>
        <taxon>Bacteria</taxon>
        <taxon>Pseudomonadati</taxon>
        <taxon>Verrucomicrobiota</taxon>
        <taxon>Terrimicrobiia</taxon>
        <taxon>Terrimicrobiales</taxon>
        <taxon>Terrimicrobiaceae</taxon>
        <taxon>Terrimicrobium</taxon>
    </lineage>
</organism>
<name>A0A146GAM8_TERSA</name>
<proteinExistence type="predicted"/>
<evidence type="ECO:0000313" key="8">
    <source>
        <dbReference type="EMBL" id="GAT33884.1"/>
    </source>
</evidence>
<dbReference type="SUPFAM" id="SSF103473">
    <property type="entry name" value="MFS general substrate transporter"/>
    <property type="match status" value="1"/>
</dbReference>
<feature type="transmembrane region" description="Helical" evidence="6">
    <location>
        <begin position="332"/>
        <end position="352"/>
    </location>
</feature>
<dbReference type="AlphaFoldDB" id="A0A146GAM8"/>
<dbReference type="InterPro" id="IPR020846">
    <property type="entry name" value="MFS_dom"/>
</dbReference>
<dbReference type="Pfam" id="PF07690">
    <property type="entry name" value="MFS_1"/>
    <property type="match status" value="1"/>
</dbReference>
<feature type="transmembrane region" description="Helical" evidence="6">
    <location>
        <begin position="239"/>
        <end position="261"/>
    </location>
</feature>
<evidence type="ECO:0000313" key="9">
    <source>
        <dbReference type="Proteomes" id="UP000076023"/>
    </source>
</evidence>
<dbReference type="OrthoDB" id="9773404at2"/>
<evidence type="ECO:0000256" key="6">
    <source>
        <dbReference type="SAM" id="Phobius"/>
    </source>
</evidence>
<sequence length="429" mass="46658">MHPVYRKICWRLLPILVGCFLVNYLDRINVSFAALTMSADLGLSDAAYGFGAGVFFLGYFLFEVPSNLALYKVGPRLWFARIVLSWGAVSAATALVRDPWHFYLVRFLLGVAEAGFFPGVMLYITWWFPVDLRARIVGLFLLGVPVAGILGGPVSGWILESFAEFGGLHGWQWLFLLESAPCLLLTIWVWQCLPDRPRDASWLSGSEKVLVESTISLEEESRGRLGAPDTIRGAFRRPVVWKLCATYFCSAMGLYGLSFWMPQIIREFGVKTPIDIGLYSMIPWAVAAVVMLMVGASSDRTGERRWHAIVSSLVAAVGFSICLVTRNPVLDMAGISIAAAGVMSIDAVQWAMPAAALNASAAAAGVALINSFGNLGGFFSPTLIGFISQRTGSPELGQSVTIAAMVLAACIIFVCRSLQPPRLRGKELA</sequence>
<protein>
    <submittedName>
        <fullName evidence="8">Nitrate/nitrite transporter NarK</fullName>
    </submittedName>
</protein>